<accession>A0A7U2QRD8</accession>
<organism evidence="2 3">
    <name type="scientific">Aspergillus flavus (strain ATCC 200026 / FGSC A1120 / IAM 13836 / NRRL 3357 / JCM 12722 / SRRC 167)</name>
    <dbReference type="NCBI Taxonomy" id="332952"/>
    <lineage>
        <taxon>Eukaryota</taxon>
        <taxon>Fungi</taxon>
        <taxon>Dikarya</taxon>
        <taxon>Ascomycota</taxon>
        <taxon>Pezizomycotina</taxon>
        <taxon>Eurotiomycetes</taxon>
        <taxon>Eurotiomycetidae</taxon>
        <taxon>Eurotiales</taxon>
        <taxon>Aspergillaceae</taxon>
        <taxon>Aspergillus</taxon>
        <taxon>Aspergillus subgen. Circumdati</taxon>
    </lineage>
</organism>
<dbReference type="VEuPathDB" id="FungiDB:AFLA_012471"/>
<keyword evidence="3" id="KW-1185">Reference proteome</keyword>
<proteinExistence type="predicted"/>
<reference evidence="3" key="1">
    <citation type="journal article" date="2021" name="G3 (Bethesda)">
        <title>Chromosome assembled and annotated genome sequence of Aspergillus flavus NRRL 3357.</title>
        <authorList>
            <person name="Skerker J.M."/>
            <person name="Pianalto K.M."/>
            <person name="Mondo S.J."/>
            <person name="Yang K."/>
            <person name="Arkin A.P."/>
            <person name="Keller N.P."/>
            <person name="Grigoriev I.V."/>
            <person name="Louise Glass N.L."/>
        </authorList>
    </citation>
    <scope>NUCLEOTIDE SEQUENCE [LARGE SCALE GENOMIC DNA]</scope>
    <source>
        <strain evidence="3">ATCC 200026 / FGSC A1120 / IAM 13836 / NRRL 3357 / JCM 12722 / SRRC 167</strain>
    </source>
</reference>
<sequence length="89" mass="9402">MAVAKALGARRILAIDGQGAPTNTHHIKPEAAFEEFPFNLGGDAVETDMAARENGSRGGRIRGSRGSYGGENESYLGFSSMSSGRDQWG</sequence>
<gene>
    <name evidence="2" type="ORF">F9C07_2225122</name>
</gene>
<feature type="compositionally biased region" description="Polar residues" evidence="1">
    <location>
        <begin position="77"/>
        <end position="89"/>
    </location>
</feature>
<evidence type="ECO:0000313" key="3">
    <source>
        <dbReference type="Proteomes" id="UP000596276"/>
    </source>
</evidence>
<feature type="region of interest" description="Disordered" evidence="1">
    <location>
        <begin position="51"/>
        <end position="89"/>
    </location>
</feature>
<dbReference type="EMBL" id="CP044622">
    <property type="protein sequence ID" value="QRD81522.1"/>
    <property type="molecule type" value="Genomic_DNA"/>
</dbReference>
<evidence type="ECO:0000256" key="1">
    <source>
        <dbReference type="SAM" id="MobiDB-lite"/>
    </source>
</evidence>
<dbReference type="VEuPathDB" id="FungiDB:F9C07_2225122"/>
<name>A0A7U2QRD8_ASPFN</name>
<dbReference type="AlphaFoldDB" id="A0A7U2QRD8"/>
<evidence type="ECO:0000313" key="2">
    <source>
        <dbReference type="EMBL" id="QRD81522.1"/>
    </source>
</evidence>
<protein>
    <submittedName>
        <fullName evidence="2">Uncharacterized protein</fullName>
    </submittedName>
</protein>
<dbReference type="Proteomes" id="UP000596276">
    <property type="component" value="Chromosome 2"/>
</dbReference>